<feature type="signal peptide" evidence="2">
    <location>
        <begin position="1"/>
        <end position="32"/>
    </location>
</feature>
<evidence type="ECO:0000313" key="4">
    <source>
        <dbReference type="EMBL" id="SCG64208.1"/>
    </source>
</evidence>
<sequence length="477" mass="49570">MSPFRNPRRLSVVAAAAVLTTLAPVGVTAAHAQVTRIRQGSATDVSRAAWSGPAYTMNGSGGIVTATMTRAIDAIRGGAGAIDVVVIAASGTTTPECDVITDLAGVNSCTTLTLTAARDGNDTQVNTDIRNAEFVYFAGGNQCNYVAWKGTALEASVESVVAKGGGVGGGSAGHHVNSDIVYDACAASATSATALDDPYDRSLTFTTGMFRWPHYADTINDSHFVERDRMGRTMAFVARAIKDGRTSGGKAWGVGVDRDSSLHIDRNGLATLSGGSAYVVLGDHQPEVAVAGQPLTYSNFKIWKLTNGQTYDFANRPTCGYYLKSVNAGVPSSNLYSGTPVTDCTTPPPPPPPGGSSFTEVEPNDSRSAANDVSGNTYPLTVTGDMKSTTDRDYFALTLNSKQKLTVACAVPTAYDADIYLLDSGGSTVTRSVNDGAGADESASLTRNTSGTGTYYLDVEAYSGSGTADYTCTLTKS</sequence>
<dbReference type="Proteomes" id="UP000198215">
    <property type="component" value="Chromosome I"/>
</dbReference>
<dbReference type="SUPFAM" id="SSF89260">
    <property type="entry name" value="Collagen-binding domain"/>
    <property type="match status" value="1"/>
</dbReference>
<dbReference type="Gene3D" id="3.40.50.880">
    <property type="match status" value="1"/>
</dbReference>
<evidence type="ECO:0000256" key="1">
    <source>
        <dbReference type="SAM" id="MobiDB-lite"/>
    </source>
</evidence>
<accession>A0A1C5J0T1</accession>
<dbReference type="InterPro" id="IPR007280">
    <property type="entry name" value="Peptidase_C_arc/bac"/>
</dbReference>
<dbReference type="InterPro" id="IPR029062">
    <property type="entry name" value="Class_I_gatase-like"/>
</dbReference>
<reference evidence="5" key="1">
    <citation type="submission" date="2016-06" db="EMBL/GenBank/DDBJ databases">
        <authorList>
            <person name="Varghese N."/>
            <person name="Submissions Spin"/>
        </authorList>
    </citation>
    <scope>NUCLEOTIDE SEQUENCE [LARGE SCALE GENOMIC DNA]</scope>
    <source>
        <strain evidence="5">DSM 45161</strain>
    </source>
</reference>
<keyword evidence="5" id="KW-1185">Reference proteome</keyword>
<dbReference type="Pfam" id="PF04151">
    <property type="entry name" value="PPC"/>
    <property type="match status" value="1"/>
</dbReference>
<dbReference type="PANTHER" id="PTHR36175">
    <property type="entry name" value="CYANOPHYCINASE"/>
    <property type="match status" value="1"/>
</dbReference>
<dbReference type="RefSeq" id="WP_088977169.1">
    <property type="nucleotide sequence ID" value="NZ_LT607753.1"/>
</dbReference>
<dbReference type="EMBL" id="LT607753">
    <property type="protein sequence ID" value="SCG64208.1"/>
    <property type="molecule type" value="Genomic_DNA"/>
</dbReference>
<keyword evidence="2" id="KW-0732">Signal</keyword>
<evidence type="ECO:0000256" key="2">
    <source>
        <dbReference type="SAM" id="SignalP"/>
    </source>
</evidence>
<proteinExistence type="predicted"/>
<name>A0A1C5J0T1_9ACTN</name>
<organism evidence="4 5">
    <name type="scientific">Micromonospora coxensis</name>
    <dbReference type="NCBI Taxonomy" id="356852"/>
    <lineage>
        <taxon>Bacteria</taxon>
        <taxon>Bacillati</taxon>
        <taxon>Actinomycetota</taxon>
        <taxon>Actinomycetes</taxon>
        <taxon>Micromonosporales</taxon>
        <taxon>Micromonosporaceae</taxon>
        <taxon>Micromonospora</taxon>
    </lineage>
</organism>
<dbReference type="SUPFAM" id="SSF52317">
    <property type="entry name" value="Class I glutamine amidotransferase-like"/>
    <property type="match status" value="1"/>
</dbReference>
<feature type="region of interest" description="Disordered" evidence="1">
    <location>
        <begin position="338"/>
        <end position="378"/>
    </location>
</feature>
<dbReference type="Gene3D" id="2.60.120.380">
    <property type="match status" value="1"/>
</dbReference>
<evidence type="ECO:0000259" key="3">
    <source>
        <dbReference type="Pfam" id="PF04151"/>
    </source>
</evidence>
<dbReference type="OrthoDB" id="9799980at2"/>
<dbReference type="AlphaFoldDB" id="A0A1C5J0T1"/>
<feature type="domain" description="Peptidase C-terminal archaeal/bacterial" evidence="3">
    <location>
        <begin position="391"/>
        <end position="460"/>
    </location>
</feature>
<protein>
    <submittedName>
        <fullName evidence="4">Cyanophycinase</fullName>
    </submittedName>
</protein>
<feature type="compositionally biased region" description="Polar residues" evidence="1">
    <location>
        <begin position="366"/>
        <end position="378"/>
    </location>
</feature>
<feature type="chain" id="PRO_5008719204" evidence="2">
    <location>
        <begin position="33"/>
        <end position="477"/>
    </location>
</feature>
<dbReference type="PANTHER" id="PTHR36175:SF1">
    <property type="entry name" value="CYANOPHYCINASE"/>
    <property type="match status" value="1"/>
</dbReference>
<gene>
    <name evidence="4" type="ORF">GA0070614_3769</name>
</gene>
<evidence type="ECO:0000313" key="5">
    <source>
        <dbReference type="Proteomes" id="UP000198215"/>
    </source>
</evidence>